<dbReference type="InterPro" id="IPR000620">
    <property type="entry name" value="EamA_dom"/>
</dbReference>
<keyword evidence="1" id="KW-0472">Membrane</keyword>
<accession>A0A6C0CEV1</accession>
<organism evidence="3">
    <name type="scientific">viral metagenome</name>
    <dbReference type="NCBI Taxonomy" id="1070528"/>
    <lineage>
        <taxon>unclassified sequences</taxon>
        <taxon>metagenomes</taxon>
        <taxon>organismal metagenomes</taxon>
    </lineage>
</organism>
<keyword evidence="1" id="KW-1133">Transmembrane helix</keyword>
<feature type="transmembrane region" description="Helical" evidence="1">
    <location>
        <begin position="67"/>
        <end position="84"/>
    </location>
</feature>
<name>A0A6C0CEV1_9ZZZZ</name>
<dbReference type="AlphaFoldDB" id="A0A6C0CEV1"/>
<proteinExistence type="predicted"/>
<reference evidence="3" key="1">
    <citation type="journal article" date="2020" name="Nature">
        <title>Giant virus diversity and host interactions through global metagenomics.</title>
        <authorList>
            <person name="Schulz F."/>
            <person name="Roux S."/>
            <person name="Paez-Espino D."/>
            <person name="Jungbluth S."/>
            <person name="Walsh D.A."/>
            <person name="Denef V.J."/>
            <person name="McMahon K.D."/>
            <person name="Konstantinidis K.T."/>
            <person name="Eloe-Fadrosh E.A."/>
            <person name="Kyrpides N.C."/>
            <person name="Woyke T."/>
        </authorList>
    </citation>
    <scope>NUCLEOTIDE SEQUENCE</scope>
    <source>
        <strain evidence="3">GVMAG-M-3300020595-32</strain>
    </source>
</reference>
<evidence type="ECO:0000313" key="3">
    <source>
        <dbReference type="EMBL" id="QHT02833.1"/>
    </source>
</evidence>
<feature type="transmembrane region" description="Helical" evidence="1">
    <location>
        <begin position="32"/>
        <end position="55"/>
    </location>
</feature>
<sequence length="143" mass="15571">MDHWIKFGLAAAIIVAISDLLRKYLVGKMDPALTVLIPLSIAGPLAIIILLTNGYKNDIKKIENKDLCLLGFIGLMVPVGHYIITKTIQGIHNPGYAKTIVSLNILISSVLSLYFFKDAKLNKYTACGILLVLGGSYLITKKA</sequence>
<feature type="transmembrane region" description="Helical" evidence="1">
    <location>
        <begin position="96"/>
        <end position="116"/>
    </location>
</feature>
<dbReference type="EMBL" id="MN739402">
    <property type="protein sequence ID" value="QHT02833.1"/>
    <property type="molecule type" value="Genomic_DNA"/>
</dbReference>
<evidence type="ECO:0000259" key="2">
    <source>
        <dbReference type="Pfam" id="PF00892"/>
    </source>
</evidence>
<feature type="domain" description="EamA" evidence="2">
    <location>
        <begin position="4"/>
        <end position="140"/>
    </location>
</feature>
<evidence type="ECO:0000256" key="1">
    <source>
        <dbReference type="SAM" id="Phobius"/>
    </source>
</evidence>
<dbReference type="Pfam" id="PF00892">
    <property type="entry name" value="EamA"/>
    <property type="match status" value="1"/>
</dbReference>
<dbReference type="GO" id="GO:0016020">
    <property type="term" value="C:membrane"/>
    <property type="evidence" value="ECO:0007669"/>
    <property type="project" value="InterPro"/>
</dbReference>
<keyword evidence="1" id="KW-0812">Transmembrane</keyword>
<protein>
    <recommendedName>
        <fullName evidence="2">EamA domain-containing protein</fullName>
    </recommendedName>
</protein>